<dbReference type="GO" id="GO:0016747">
    <property type="term" value="F:acyltransferase activity, transferring groups other than amino-acyl groups"/>
    <property type="evidence" value="ECO:0007669"/>
    <property type="project" value="InterPro"/>
</dbReference>
<dbReference type="Pfam" id="PF01757">
    <property type="entry name" value="Acyl_transf_3"/>
    <property type="match status" value="1"/>
</dbReference>
<protein>
    <submittedName>
        <fullName evidence="5">Acyltransferase</fullName>
    </submittedName>
</protein>
<keyword evidence="5" id="KW-0808">Transferase</keyword>
<sequence length="315" mass="36817">MKERVVELDYLKCILILLMVLFHLAYFSEKYPLLKQFVYAFHMPVFLILSGYLTNINKGTKKKIREILWLFIPYSLMEASYVVTASVLPIREHFDGLSIELLIRKVLMEPMGPYWYLHTLLVCEVMYYVVFLFKKIKPISRFFILAVCLFLLSQEDFKLLIFINAIYFLVGVWMRQSNFSFLIIFQASFWAILPLCIICYNTDNFSRSEMSGIAIIYLATCIILETHKYISGILKKVTYFIGKNTLVILLFSPIFTILSKLLIPLFTFDRTGICFASVSVAFVTIGCIAISYIMDYFHLSRFFVGRDRILNRISN</sequence>
<dbReference type="EMBL" id="WCSB01000002">
    <property type="protein sequence ID" value="KAB4454775.1"/>
    <property type="molecule type" value="Genomic_DNA"/>
</dbReference>
<keyword evidence="1" id="KW-0472">Membrane</keyword>
<keyword evidence="5" id="KW-0012">Acyltransferase</keyword>
<evidence type="ECO:0000313" key="3">
    <source>
        <dbReference type="EMBL" id="KAB4310428.1"/>
    </source>
</evidence>
<feature type="transmembrane region" description="Helical" evidence="1">
    <location>
        <begin position="114"/>
        <end position="133"/>
    </location>
</feature>
<feature type="transmembrane region" description="Helical" evidence="1">
    <location>
        <begin position="246"/>
        <end position="266"/>
    </location>
</feature>
<dbReference type="EMBL" id="WCSY01000015">
    <property type="protein sequence ID" value="KAB4310428.1"/>
    <property type="molecule type" value="Genomic_DNA"/>
</dbReference>
<dbReference type="InterPro" id="IPR052734">
    <property type="entry name" value="Nod_factor_acetyltransferase"/>
</dbReference>
<feature type="transmembrane region" description="Helical" evidence="1">
    <location>
        <begin position="142"/>
        <end position="167"/>
    </location>
</feature>
<reference evidence="7 8" key="1">
    <citation type="journal article" date="2019" name="Nat. Med.">
        <title>A library of human gut bacterial isolates paired with longitudinal multiomics data enables mechanistic microbiome research.</title>
        <authorList>
            <person name="Poyet M."/>
            <person name="Groussin M."/>
            <person name="Gibbons S.M."/>
            <person name="Avila-Pacheco J."/>
            <person name="Jiang X."/>
            <person name="Kearney S.M."/>
            <person name="Perrotta A.R."/>
            <person name="Berdy B."/>
            <person name="Zhao S."/>
            <person name="Lieberman T.D."/>
            <person name="Swanson P.K."/>
            <person name="Smith M."/>
            <person name="Roesemann S."/>
            <person name="Alexander J.E."/>
            <person name="Rich S.A."/>
            <person name="Livny J."/>
            <person name="Vlamakis H."/>
            <person name="Clish C."/>
            <person name="Bullock K."/>
            <person name="Deik A."/>
            <person name="Scott J."/>
            <person name="Pierce K.A."/>
            <person name="Xavier R.J."/>
            <person name="Alm E.J."/>
        </authorList>
    </citation>
    <scope>NUCLEOTIDE SEQUENCE [LARGE SCALE GENOMIC DNA]</scope>
    <source>
        <strain evidence="5 7">BIOML-A162</strain>
        <strain evidence="4 9">BIOML-A165</strain>
        <strain evidence="3 8">BIOML-A188</strain>
    </source>
</reference>
<gene>
    <name evidence="5" type="ORF">GAN91_03075</name>
    <name evidence="4" type="ORF">GAN93_03695</name>
    <name evidence="3" type="ORF">GAO51_16425</name>
    <name evidence="6" type="ORF">KQP74_12985</name>
</gene>
<feature type="transmembrane region" description="Helical" evidence="1">
    <location>
        <begin position="212"/>
        <end position="234"/>
    </location>
</feature>
<reference evidence="6" key="2">
    <citation type="submission" date="2021-06" db="EMBL/GenBank/DDBJ databases">
        <title>Interrogation of the integrated mobile genetic elements in gut-associated Bacteroides with a consensus prediction approach.</title>
        <authorList>
            <person name="Campbell D.E."/>
            <person name="Leigh J.R."/>
            <person name="Kim T."/>
            <person name="England W."/>
            <person name="Whitaker R.J."/>
            <person name="Degnan P.H."/>
        </authorList>
    </citation>
    <scope>NUCLEOTIDE SEQUENCE</scope>
    <source>
        <strain evidence="6">VPI-3443</strain>
    </source>
</reference>
<keyword evidence="1" id="KW-0812">Transmembrane</keyword>
<feature type="transmembrane region" description="Helical" evidence="1">
    <location>
        <begin position="273"/>
        <end position="294"/>
    </location>
</feature>
<dbReference type="Proteomes" id="UP001162960">
    <property type="component" value="Chromosome"/>
</dbReference>
<evidence type="ECO:0000259" key="2">
    <source>
        <dbReference type="Pfam" id="PF01757"/>
    </source>
</evidence>
<feature type="transmembrane region" description="Helical" evidence="1">
    <location>
        <begin position="179"/>
        <end position="200"/>
    </location>
</feature>
<evidence type="ECO:0000256" key="1">
    <source>
        <dbReference type="SAM" id="Phobius"/>
    </source>
</evidence>
<feature type="transmembrane region" description="Helical" evidence="1">
    <location>
        <begin position="9"/>
        <end position="27"/>
    </location>
</feature>
<dbReference type="EMBL" id="CP083685">
    <property type="protein sequence ID" value="UYU88877.1"/>
    <property type="molecule type" value="Genomic_DNA"/>
</dbReference>
<dbReference type="PANTHER" id="PTHR37312">
    <property type="entry name" value="MEMBRANE-BOUND ACYLTRANSFERASE YKRP-RELATED"/>
    <property type="match status" value="1"/>
</dbReference>
<feature type="transmembrane region" description="Helical" evidence="1">
    <location>
        <begin position="67"/>
        <end position="88"/>
    </location>
</feature>
<evidence type="ECO:0000313" key="4">
    <source>
        <dbReference type="EMBL" id="KAB4454775.1"/>
    </source>
</evidence>
<proteinExistence type="predicted"/>
<evidence type="ECO:0000313" key="6">
    <source>
        <dbReference type="EMBL" id="UYU88877.1"/>
    </source>
</evidence>
<evidence type="ECO:0000313" key="5">
    <source>
        <dbReference type="EMBL" id="KAB4487004.1"/>
    </source>
</evidence>
<dbReference type="Proteomes" id="UP000436858">
    <property type="component" value="Unassembled WGS sequence"/>
</dbReference>
<organism evidence="5 7">
    <name type="scientific">Bacteroides thetaiotaomicron</name>
    <dbReference type="NCBI Taxonomy" id="818"/>
    <lineage>
        <taxon>Bacteria</taxon>
        <taxon>Pseudomonadati</taxon>
        <taxon>Bacteroidota</taxon>
        <taxon>Bacteroidia</taxon>
        <taxon>Bacteroidales</taxon>
        <taxon>Bacteroidaceae</taxon>
        <taxon>Bacteroides</taxon>
    </lineage>
</organism>
<dbReference type="InterPro" id="IPR002656">
    <property type="entry name" value="Acyl_transf_3_dom"/>
</dbReference>
<accession>A0A412GMM1</accession>
<dbReference type="Proteomes" id="UP000440614">
    <property type="component" value="Unassembled WGS sequence"/>
</dbReference>
<dbReference type="AlphaFoldDB" id="A0A412GMM1"/>
<dbReference type="EMBL" id="WCRY01000002">
    <property type="protein sequence ID" value="KAB4487004.1"/>
    <property type="molecule type" value="Genomic_DNA"/>
</dbReference>
<evidence type="ECO:0000313" key="9">
    <source>
        <dbReference type="Proteomes" id="UP000460317"/>
    </source>
</evidence>
<dbReference type="RefSeq" id="WP_070750354.1">
    <property type="nucleotide sequence ID" value="NZ_CAXSTA010000002.1"/>
</dbReference>
<evidence type="ECO:0000313" key="8">
    <source>
        <dbReference type="Proteomes" id="UP000440614"/>
    </source>
</evidence>
<dbReference type="Proteomes" id="UP000460317">
    <property type="component" value="Unassembled WGS sequence"/>
</dbReference>
<keyword evidence="1" id="KW-1133">Transmembrane helix</keyword>
<name>A0A412GMM1_BACT4</name>
<feature type="transmembrane region" description="Helical" evidence="1">
    <location>
        <begin position="33"/>
        <end position="55"/>
    </location>
</feature>
<feature type="domain" description="Acyltransferase 3" evidence="2">
    <location>
        <begin position="6"/>
        <end position="291"/>
    </location>
</feature>
<dbReference type="PANTHER" id="PTHR37312:SF1">
    <property type="entry name" value="MEMBRANE-BOUND ACYLTRANSFERASE YKRP-RELATED"/>
    <property type="match status" value="1"/>
</dbReference>
<evidence type="ECO:0000313" key="7">
    <source>
        <dbReference type="Proteomes" id="UP000436858"/>
    </source>
</evidence>